<keyword evidence="1" id="KW-0813">Transport</keyword>
<protein>
    <submittedName>
        <fullName evidence="8">Phosphonate ABC transporter ATP-binding protein</fullName>
    </submittedName>
</protein>
<dbReference type="OrthoDB" id="9802264at2"/>
<evidence type="ECO:0000256" key="2">
    <source>
        <dbReference type="ARBA" id="ARBA00022475"/>
    </source>
</evidence>
<keyword evidence="2" id="KW-1003">Cell membrane</keyword>
<dbReference type="GO" id="GO:0005524">
    <property type="term" value="F:ATP binding"/>
    <property type="evidence" value="ECO:0007669"/>
    <property type="project" value="UniProtKB-KW"/>
</dbReference>
<dbReference type="Proteomes" id="UP000308430">
    <property type="component" value="Unassembled WGS sequence"/>
</dbReference>
<keyword evidence="9" id="KW-1185">Reference proteome</keyword>
<keyword evidence="6" id="KW-0472">Membrane</keyword>
<dbReference type="EMBL" id="SSOC01000005">
    <property type="protein sequence ID" value="THF64095.1"/>
    <property type="molecule type" value="Genomic_DNA"/>
</dbReference>
<name>A0A4S4AXQ5_9RHOO</name>
<dbReference type="RefSeq" id="WP_136349251.1">
    <property type="nucleotide sequence ID" value="NZ_SSOC01000005.1"/>
</dbReference>
<comment type="caution">
    <text evidence="8">The sequence shown here is derived from an EMBL/GenBank/DDBJ whole genome shotgun (WGS) entry which is preliminary data.</text>
</comment>
<dbReference type="InterPro" id="IPR050086">
    <property type="entry name" value="MetN_ABC_transporter-like"/>
</dbReference>
<dbReference type="PANTHER" id="PTHR43166">
    <property type="entry name" value="AMINO ACID IMPORT ATP-BINDING PROTEIN"/>
    <property type="match status" value="1"/>
</dbReference>
<feature type="domain" description="ABC transporter" evidence="7">
    <location>
        <begin position="2"/>
        <end position="246"/>
    </location>
</feature>
<dbReference type="PANTHER" id="PTHR43166:SF6">
    <property type="entry name" value="PHOSPHONATES IMPORT ATP-BINDING PROTEIN PHNC"/>
    <property type="match status" value="1"/>
</dbReference>
<evidence type="ECO:0000313" key="8">
    <source>
        <dbReference type="EMBL" id="THF64095.1"/>
    </source>
</evidence>
<dbReference type="NCBIfam" id="TIGR02315">
    <property type="entry name" value="ABC_phnC"/>
    <property type="match status" value="1"/>
</dbReference>
<evidence type="ECO:0000259" key="7">
    <source>
        <dbReference type="PROSITE" id="PS50893"/>
    </source>
</evidence>
<dbReference type="GO" id="GO:0016020">
    <property type="term" value="C:membrane"/>
    <property type="evidence" value="ECO:0007669"/>
    <property type="project" value="InterPro"/>
</dbReference>
<gene>
    <name evidence="8" type="primary">phnC</name>
    <name evidence="8" type="ORF">E6C76_15455</name>
</gene>
<dbReference type="GO" id="GO:0015416">
    <property type="term" value="F:ABC-type phosphonate transporter activity"/>
    <property type="evidence" value="ECO:0007669"/>
    <property type="project" value="InterPro"/>
</dbReference>
<reference evidence="8 9" key="1">
    <citation type="submission" date="2019-04" db="EMBL/GenBank/DDBJ databases">
        <title>Azoarcus nasutitermitis sp. nov. isolated from termite nest.</title>
        <authorList>
            <person name="Lin S.-Y."/>
            <person name="Hameed A."/>
            <person name="Hsu Y.-H."/>
            <person name="Young C.-C."/>
        </authorList>
    </citation>
    <scope>NUCLEOTIDE SEQUENCE [LARGE SCALE GENOMIC DNA]</scope>
    <source>
        <strain evidence="8 9">CC-YHH838</strain>
    </source>
</reference>
<dbReference type="InterPro" id="IPR012693">
    <property type="entry name" value="ABC_transpr_PhnC"/>
</dbReference>
<dbReference type="InterPro" id="IPR003439">
    <property type="entry name" value="ABC_transporter-like_ATP-bd"/>
</dbReference>
<evidence type="ECO:0000256" key="6">
    <source>
        <dbReference type="ARBA" id="ARBA00023136"/>
    </source>
</evidence>
<keyword evidence="5" id="KW-1278">Translocase</keyword>
<dbReference type="CDD" id="cd03256">
    <property type="entry name" value="ABC_PhnC_transporter"/>
    <property type="match status" value="1"/>
</dbReference>
<evidence type="ECO:0000256" key="5">
    <source>
        <dbReference type="ARBA" id="ARBA00022967"/>
    </source>
</evidence>
<dbReference type="PROSITE" id="PS50893">
    <property type="entry name" value="ABC_TRANSPORTER_2"/>
    <property type="match status" value="1"/>
</dbReference>
<dbReference type="PROSITE" id="PS00211">
    <property type="entry name" value="ABC_TRANSPORTER_1"/>
    <property type="match status" value="1"/>
</dbReference>
<keyword evidence="3" id="KW-0547">Nucleotide-binding</keyword>
<organism evidence="8 9">
    <name type="scientific">Pseudothauera nasutitermitis</name>
    <dbReference type="NCBI Taxonomy" id="2565930"/>
    <lineage>
        <taxon>Bacteria</taxon>
        <taxon>Pseudomonadati</taxon>
        <taxon>Pseudomonadota</taxon>
        <taxon>Betaproteobacteria</taxon>
        <taxon>Rhodocyclales</taxon>
        <taxon>Zoogloeaceae</taxon>
        <taxon>Pseudothauera</taxon>
    </lineage>
</organism>
<dbReference type="GO" id="GO:0016887">
    <property type="term" value="F:ATP hydrolysis activity"/>
    <property type="evidence" value="ECO:0007669"/>
    <property type="project" value="InterPro"/>
</dbReference>
<evidence type="ECO:0000313" key="9">
    <source>
        <dbReference type="Proteomes" id="UP000308430"/>
    </source>
</evidence>
<dbReference type="SUPFAM" id="SSF52540">
    <property type="entry name" value="P-loop containing nucleoside triphosphate hydrolases"/>
    <property type="match status" value="1"/>
</dbReference>
<dbReference type="Pfam" id="PF00005">
    <property type="entry name" value="ABC_tran"/>
    <property type="match status" value="1"/>
</dbReference>
<keyword evidence="4 8" id="KW-0067">ATP-binding</keyword>
<accession>A0A4S4AXQ5</accession>
<evidence type="ECO:0000256" key="4">
    <source>
        <dbReference type="ARBA" id="ARBA00022840"/>
    </source>
</evidence>
<evidence type="ECO:0000256" key="3">
    <source>
        <dbReference type="ARBA" id="ARBA00022741"/>
    </source>
</evidence>
<evidence type="ECO:0000256" key="1">
    <source>
        <dbReference type="ARBA" id="ARBA00022448"/>
    </source>
</evidence>
<proteinExistence type="predicted"/>
<dbReference type="InterPro" id="IPR017871">
    <property type="entry name" value="ABC_transporter-like_CS"/>
</dbReference>
<dbReference type="InterPro" id="IPR027417">
    <property type="entry name" value="P-loop_NTPase"/>
</dbReference>
<dbReference type="SMART" id="SM00382">
    <property type="entry name" value="AAA"/>
    <property type="match status" value="1"/>
</dbReference>
<dbReference type="Gene3D" id="3.40.50.300">
    <property type="entry name" value="P-loop containing nucleotide triphosphate hydrolases"/>
    <property type="match status" value="1"/>
</dbReference>
<dbReference type="InterPro" id="IPR003593">
    <property type="entry name" value="AAA+_ATPase"/>
</dbReference>
<sequence length="287" mass="31071">MLRLEALTKRYKTGDLALKAVSIEIPAGQVVGLIGPSGAGKSTLIRCINRLVEPSAGCVWLKGLELTGLRRGALRRARRRMGMIFQEYALVERLTVMENVLSGQLGYVGFWRSLLRRFPPAAVSQAFATLDRVGLSAHVDKRADALSGGQRQRVGIARALLQNPDLLLVDEPTASLDPKTSRQIMRLITEVCEERGLAAIINIHDVALARRFMQRIVGLRAGEVVYDGPPEGLSADVLTQIYGEEDWSGTIQAGDEMAAEAGAPAPVPAREAVRFAREPGALAVALK</sequence>
<dbReference type="AlphaFoldDB" id="A0A4S4AXQ5"/>